<proteinExistence type="inferred from homology"/>
<dbReference type="GO" id="GO:0003735">
    <property type="term" value="F:structural constituent of ribosome"/>
    <property type="evidence" value="ECO:0007669"/>
    <property type="project" value="InterPro"/>
</dbReference>
<dbReference type="Gene3D" id="2.30.30.790">
    <property type="match status" value="1"/>
</dbReference>
<evidence type="ECO:0000313" key="8">
    <source>
        <dbReference type="Proteomes" id="UP000199400"/>
    </source>
</evidence>
<keyword evidence="2 5" id="KW-0689">Ribosomal protein</keyword>
<gene>
    <name evidence="5" type="primary">rplS</name>
    <name evidence="7" type="ORF">SAMN02745121_01248</name>
</gene>
<dbReference type="InterPro" id="IPR001857">
    <property type="entry name" value="Ribosomal_bL19"/>
</dbReference>
<dbReference type="STRING" id="54.SAMN02745121_01248"/>
<dbReference type="SUPFAM" id="SSF50104">
    <property type="entry name" value="Translation proteins SH3-like domain"/>
    <property type="match status" value="1"/>
</dbReference>
<dbReference type="PRINTS" id="PR00061">
    <property type="entry name" value="RIBOSOMALL19"/>
</dbReference>
<comment type="function">
    <text evidence="5 6">This protein is located at the 30S-50S ribosomal subunit interface and may play a role in the structure and function of the aminoacyl-tRNA binding site.</text>
</comment>
<dbReference type="PROSITE" id="PS01015">
    <property type="entry name" value="RIBOSOMAL_L19"/>
    <property type="match status" value="1"/>
</dbReference>
<dbReference type="OrthoDB" id="9803541at2"/>
<accession>A0A1I1UQE0</accession>
<dbReference type="RefSeq" id="WP_096329712.1">
    <property type="nucleotide sequence ID" value="NZ_FOMX01000003.1"/>
</dbReference>
<name>A0A1I1UQE0_9BACT</name>
<comment type="similarity">
    <text evidence="1 5 6">Belongs to the bacterial ribosomal protein bL19 family.</text>
</comment>
<evidence type="ECO:0000256" key="4">
    <source>
        <dbReference type="ARBA" id="ARBA00035171"/>
    </source>
</evidence>
<dbReference type="InterPro" id="IPR018257">
    <property type="entry name" value="Ribosomal_bL19_CS"/>
</dbReference>
<evidence type="ECO:0000256" key="6">
    <source>
        <dbReference type="RuleBase" id="RU000559"/>
    </source>
</evidence>
<dbReference type="GO" id="GO:0006412">
    <property type="term" value="P:translation"/>
    <property type="evidence" value="ECO:0007669"/>
    <property type="project" value="UniProtKB-UniRule"/>
</dbReference>
<keyword evidence="8" id="KW-1185">Reference proteome</keyword>
<dbReference type="Proteomes" id="UP000199400">
    <property type="component" value="Unassembled WGS sequence"/>
</dbReference>
<dbReference type="AlphaFoldDB" id="A0A1I1UQE0"/>
<dbReference type="NCBIfam" id="TIGR01024">
    <property type="entry name" value="rplS_bact"/>
    <property type="match status" value="1"/>
</dbReference>
<organism evidence="7 8">
    <name type="scientific">Nannocystis exedens</name>
    <dbReference type="NCBI Taxonomy" id="54"/>
    <lineage>
        <taxon>Bacteria</taxon>
        <taxon>Pseudomonadati</taxon>
        <taxon>Myxococcota</taxon>
        <taxon>Polyangia</taxon>
        <taxon>Nannocystales</taxon>
        <taxon>Nannocystaceae</taxon>
        <taxon>Nannocystis</taxon>
    </lineage>
</organism>
<evidence type="ECO:0000256" key="2">
    <source>
        <dbReference type="ARBA" id="ARBA00022980"/>
    </source>
</evidence>
<dbReference type="PANTHER" id="PTHR15680:SF9">
    <property type="entry name" value="LARGE RIBOSOMAL SUBUNIT PROTEIN BL19M"/>
    <property type="match status" value="1"/>
</dbReference>
<dbReference type="PANTHER" id="PTHR15680">
    <property type="entry name" value="RIBOSOMAL PROTEIN L19"/>
    <property type="match status" value="1"/>
</dbReference>
<dbReference type="HAMAP" id="MF_00402">
    <property type="entry name" value="Ribosomal_bL19"/>
    <property type="match status" value="1"/>
</dbReference>
<evidence type="ECO:0000256" key="1">
    <source>
        <dbReference type="ARBA" id="ARBA00005781"/>
    </source>
</evidence>
<protein>
    <recommendedName>
        <fullName evidence="4 5">Large ribosomal subunit protein bL19</fullName>
    </recommendedName>
</protein>
<sequence length="137" mass="15031">MSNSNPLIEAIEASYQRSDVPEFRPGDTIRVHAKISEGGKDRIQVFQGVCIHRKRGGARGSFTVRKISHGVGVERVWAVNSPRVVKVELVSRGKVRKAKLYYLRNLSGNAARIRARLGGYANELLTSGGESSEPQGD</sequence>
<evidence type="ECO:0000313" key="7">
    <source>
        <dbReference type="EMBL" id="SFD70200.1"/>
    </source>
</evidence>
<dbReference type="PIRSF" id="PIRSF002191">
    <property type="entry name" value="Ribosomal_L19"/>
    <property type="match status" value="1"/>
</dbReference>
<reference evidence="8" key="1">
    <citation type="submission" date="2016-10" db="EMBL/GenBank/DDBJ databases">
        <authorList>
            <person name="Varghese N."/>
            <person name="Submissions S."/>
        </authorList>
    </citation>
    <scope>NUCLEOTIDE SEQUENCE [LARGE SCALE GENOMIC DNA]</scope>
    <source>
        <strain evidence="8">ATCC 25963</strain>
    </source>
</reference>
<dbReference type="FunFam" id="2.30.30.790:FF:000001">
    <property type="entry name" value="50S ribosomal protein L19"/>
    <property type="match status" value="1"/>
</dbReference>
<keyword evidence="3 5" id="KW-0687">Ribonucleoprotein</keyword>
<dbReference type="GO" id="GO:0022625">
    <property type="term" value="C:cytosolic large ribosomal subunit"/>
    <property type="evidence" value="ECO:0007669"/>
    <property type="project" value="TreeGrafter"/>
</dbReference>
<dbReference type="InterPro" id="IPR008991">
    <property type="entry name" value="Translation_prot_SH3-like_sf"/>
</dbReference>
<dbReference type="InterPro" id="IPR038657">
    <property type="entry name" value="Ribosomal_bL19_sf"/>
</dbReference>
<evidence type="ECO:0000256" key="5">
    <source>
        <dbReference type="HAMAP-Rule" id="MF_00402"/>
    </source>
</evidence>
<evidence type="ECO:0000256" key="3">
    <source>
        <dbReference type="ARBA" id="ARBA00023274"/>
    </source>
</evidence>
<dbReference type="EMBL" id="FOMX01000003">
    <property type="protein sequence ID" value="SFD70200.1"/>
    <property type="molecule type" value="Genomic_DNA"/>
</dbReference>
<dbReference type="Pfam" id="PF01245">
    <property type="entry name" value="Ribosomal_L19"/>
    <property type="match status" value="1"/>
</dbReference>